<dbReference type="Proteomes" id="UP000035642">
    <property type="component" value="Unassembled WGS sequence"/>
</dbReference>
<dbReference type="GO" id="GO:0005856">
    <property type="term" value="C:cytoskeleton"/>
    <property type="evidence" value="ECO:0007669"/>
    <property type="project" value="UniProtKB-SubCell"/>
</dbReference>
<accession>A0A0K0D256</accession>
<keyword evidence="7" id="KW-0206">Cytoskeleton</keyword>
<dbReference type="Gene3D" id="2.30.29.30">
    <property type="entry name" value="Pleckstrin-homology domain (PH domain)/Phosphotyrosine-binding domain (PTB)"/>
    <property type="match status" value="1"/>
</dbReference>
<dbReference type="PANTHER" id="PTHR11915">
    <property type="entry name" value="SPECTRIN/FILAMIN RELATED CYTOSKELETAL PROTEIN"/>
    <property type="match status" value="1"/>
</dbReference>
<evidence type="ECO:0000313" key="10">
    <source>
        <dbReference type="Proteomes" id="UP000035642"/>
    </source>
</evidence>
<dbReference type="FunFam" id="1.20.58.60:FF:000011">
    <property type="entry name" value="Spectrin beta chain"/>
    <property type="match status" value="1"/>
</dbReference>
<comment type="similarity">
    <text evidence="2">Belongs to the spectrin family.</text>
</comment>
<evidence type="ECO:0000256" key="2">
    <source>
        <dbReference type="ARBA" id="ARBA00006826"/>
    </source>
</evidence>
<dbReference type="PROSITE" id="PS50003">
    <property type="entry name" value="PH_DOMAIN"/>
    <property type="match status" value="1"/>
</dbReference>
<evidence type="ECO:0000256" key="3">
    <source>
        <dbReference type="ARBA" id="ARBA00022467"/>
    </source>
</evidence>
<dbReference type="AlphaFoldDB" id="A0A0K0D256"/>
<dbReference type="GO" id="GO:0005543">
    <property type="term" value="F:phospholipid binding"/>
    <property type="evidence" value="ECO:0007669"/>
    <property type="project" value="InterPro"/>
</dbReference>
<evidence type="ECO:0000256" key="7">
    <source>
        <dbReference type="ARBA" id="ARBA00023212"/>
    </source>
</evidence>
<evidence type="ECO:0000313" key="11">
    <source>
        <dbReference type="WBParaSite" id="ACAC_0000415101-mRNA-1"/>
    </source>
</evidence>
<reference evidence="11" key="2">
    <citation type="submission" date="2017-02" db="UniProtKB">
        <authorList>
            <consortium name="WormBaseParasite"/>
        </authorList>
    </citation>
    <scope>IDENTIFICATION</scope>
</reference>
<evidence type="ECO:0000256" key="5">
    <source>
        <dbReference type="ARBA" id="ARBA00022737"/>
    </source>
</evidence>
<keyword evidence="3" id="KW-0117">Actin capping</keyword>
<dbReference type="InterPro" id="IPR001849">
    <property type="entry name" value="PH_domain"/>
</dbReference>
<keyword evidence="6" id="KW-0009">Actin-binding</keyword>
<comment type="subcellular location">
    <subcellularLocation>
        <location evidence="1">Cytoplasm</location>
        <location evidence="1">Cytoskeleton</location>
    </subcellularLocation>
</comment>
<feature type="domain" description="PH" evidence="9">
    <location>
        <begin position="468"/>
        <end position="578"/>
    </location>
</feature>
<reference evidence="10" key="1">
    <citation type="submission" date="2012-09" db="EMBL/GenBank/DDBJ databases">
        <authorList>
            <person name="Martin A.A."/>
        </authorList>
    </citation>
    <scope>NUCLEOTIDE SEQUENCE</scope>
</reference>
<evidence type="ECO:0000256" key="1">
    <source>
        <dbReference type="ARBA" id="ARBA00004245"/>
    </source>
</evidence>
<dbReference type="InterPro" id="IPR011993">
    <property type="entry name" value="PH-like_dom_sf"/>
</dbReference>
<dbReference type="SUPFAM" id="SSF50729">
    <property type="entry name" value="PH domain-like"/>
    <property type="match status" value="1"/>
</dbReference>
<evidence type="ECO:0000256" key="8">
    <source>
        <dbReference type="SAM" id="MobiDB-lite"/>
    </source>
</evidence>
<dbReference type="SMART" id="SM00150">
    <property type="entry name" value="SPEC"/>
    <property type="match status" value="3"/>
</dbReference>
<dbReference type="SMART" id="SM00233">
    <property type="entry name" value="PH"/>
    <property type="match status" value="1"/>
</dbReference>
<keyword evidence="4" id="KW-0963">Cytoplasm</keyword>
<dbReference type="GO" id="GO:0016020">
    <property type="term" value="C:membrane"/>
    <property type="evidence" value="ECO:0007669"/>
    <property type="project" value="UniProtKB-ARBA"/>
</dbReference>
<dbReference type="SUPFAM" id="SSF46966">
    <property type="entry name" value="Spectrin repeat"/>
    <property type="match status" value="3"/>
</dbReference>
<keyword evidence="10" id="KW-1185">Reference proteome</keyword>
<feature type="region of interest" description="Disordered" evidence="8">
    <location>
        <begin position="441"/>
        <end position="464"/>
    </location>
</feature>
<dbReference type="FunFam" id="2.30.29.30:FF:000024">
    <property type="entry name" value="Spectrin beta chain"/>
    <property type="match status" value="1"/>
</dbReference>
<evidence type="ECO:0000256" key="6">
    <source>
        <dbReference type="ARBA" id="ARBA00023203"/>
    </source>
</evidence>
<dbReference type="InterPro" id="IPR041681">
    <property type="entry name" value="PH_9"/>
</dbReference>
<organism evidence="10 11">
    <name type="scientific">Angiostrongylus cantonensis</name>
    <name type="common">Rat lungworm</name>
    <dbReference type="NCBI Taxonomy" id="6313"/>
    <lineage>
        <taxon>Eukaryota</taxon>
        <taxon>Metazoa</taxon>
        <taxon>Ecdysozoa</taxon>
        <taxon>Nematoda</taxon>
        <taxon>Chromadorea</taxon>
        <taxon>Rhabditida</taxon>
        <taxon>Rhabditina</taxon>
        <taxon>Rhabditomorpha</taxon>
        <taxon>Strongyloidea</taxon>
        <taxon>Metastrongylidae</taxon>
        <taxon>Angiostrongylus</taxon>
    </lineage>
</organism>
<dbReference type="InterPro" id="IPR002017">
    <property type="entry name" value="Spectrin_repeat"/>
</dbReference>
<dbReference type="GO" id="GO:0051693">
    <property type="term" value="P:actin filament capping"/>
    <property type="evidence" value="ECO:0007669"/>
    <property type="project" value="UniProtKB-KW"/>
</dbReference>
<dbReference type="PRINTS" id="PR00683">
    <property type="entry name" value="SPECTRINPH"/>
</dbReference>
<feature type="region of interest" description="Disordered" evidence="8">
    <location>
        <begin position="583"/>
        <end position="610"/>
    </location>
</feature>
<dbReference type="CDD" id="cd10571">
    <property type="entry name" value="PH_beta_spectrin"/>
    <property type="match status" value="1"/>
</dbReference>
<dbReference type="Gene3D" id="1.20.58.60">
    <property type="match status" value="4"/>
</dbReference>
<dbReference type="Pfam" id="PF15410">
    <property type="entry name" value="PH_9"/>
    <property type="match status" value="1"/>
</dbReference>
<dbReference type="GO" id="GO:0003779">
    <property type="term" value="F:actin binding"/>
    <property type="evidence" value="ECO:0007669"/>
    <property type="project" value="UniProtKB-KW"/>
</dbReference>
<dbReference type="Pfam" id="PF00435">
    <property type="entry name" value="Spectrin"/>
    <property type="match status" value="3"/>
</dbReference>
<dbReference type="GO" id="GO:0005737">
    <property type="term" value="C:cytoplasm"/>
    <property type="evidence" value="ECO:0007669"/>
    <property type="project" value="UniProtKB-ARBA"/>
</dbReference>
<sequence>LLISIFFSDQIALRQSQIEKLYAGLQDLSKERRKRLDETLELYALHREIDDLLQWIADKEAQNGQDYEHVQMLQERFQQFARDTENIGSERVARANDGCDALIATGHSDAPTIALWKDSLNEAWENLLELIDTRAQILESSRLLHKFFHDCRDCLSRILEKTHAMPEDLGRDSSSVAQIERDAGDLRDGYAGDRALEMAARESELTFPISGWGIQMHGEFCFAMKRRTHIEESKSNVAMDAWLPQASCPEYLYGKLTNTDGPWQLFSDLLLWMDEVKREMTTQERPKDVSGVELLMNNHQSLKAEIDAREDNFNSCISLGRDLLNRKHYASSEIEKKLIKLTTERAEMMRRWEDRWEYLQLILEVYQFARDAAVAESWLMAQEPYLISREYGRSLEETIALIKRHEAFEKSAAAQEERFLALEKLTTFELKEMQRLEEEAARRRGYLSSPSRQPHEGFGVDPDGTKTGDAFEGTLIRKHTYESLDRKASNRSWEKLLAVLRNNELTFYKDVKHKEEGATFHNEPAVNLPGCSVNVAQGYQKKKNVLSLRMPIGAEYLLQCASEEDCQRWLSELQLATGQAQLEEGSRSHTLPEGAQAKAKKGGFFSRSKK</sequence>
<dbReference type="InterPro" id="IPR001605">
    <property type="entry name" value="PH_dom-spectrin-type"/>
</dbReference>
<dbReference type="FunFam" id="1.20.58.60:FF:000018">
    <property type="entry name" value="Spectrin beta chain"/>
    <property type="match status" value="1"/>
</dbReference>
<dbReference type="STRING" id="6313.A0A0K0D256"/>
<dbReference type="InterPro" id="IPR018159">
    <property type="entry name" value="Spectrin/alpha-actinin"/>
</dbReference>
<evidence type="ECO:0000259" key="9">
    <source>
        <dbReference type="PROSITE" id="PS50003"/>
    </source>
</evidence>
<proteinExistence type="inferred from homology"/>
<keyword evidence="5" id="KW-0677">Repeat</keyword>
<name>A0A0K0D256_ANGCA</name>
<dbReference type="CDD" id="cd00176">
    <property type="entry name" value="SPEC"/>
    <property type="match status" value="2"/>
</dbReference>
<protein>
    <submittedName>
        <fullName evidence="11">PH domain-containing protein</fullName>
    </submittedName>
</protein>
<evidence type="ECO:0000256" key="4">
    <source>
        <dbReference type="ARBA" id="ARBA00022490"/>
    </source>
</evidence>
<dbReference type="WBParaSite" id="ACAC_0000415101-mRNA-1">
    <property type="protein sequence ID" value="ACAC_0000415101-mRNA-1"/>
    <property type="gene ID" value="ACAC_0000415101"/>
</dbReference>